<reference evidence="2 3" key="2">
    <citation type="submission" date="2020-05" db="EMBL/GenBank/DDBJ databases">
        <authorList>
            <person name="Khan S.A."/>
            <person name="Jeon C.O."/>
            <person name="Chun B.H."/>
        </authorList>
    </citation>
    <scope>NUCLEOTIDE SEQUENCE [LARGE SCALE GENOMIC DNA]</scope>
    <source>
        <strain evidence="2 3">H242</strain>
    </source>
</reference>
<evidence type="ECO:0000256" key="1">
    <source>
        <dbReference type="SAM" id="Phobius"/>
    </source>
</evidence>
<evidence type="ECO:0000313" key="3">
    <source>
        <dbReference type="Proteomes" id="UP000500826"/>
    </source>
</evidence>
<keyword evidence="1" id="KW-0812">Transmembrane</keyword>
<accession>A0ABX6P251</accession>
<keyword evidence="3" id="KW-1185">Reference proteome</keyword>
<gene>
    <name evidence="2" type="ORF">HK414_04310</name>
</gene>
<name>A0ABX6P251_9BURK</name>
<protein>
    <submittedName>
        <fullName evidence="2">Uncharacterized protein</fullName>
    </submittedName>
</protein>
<keyword evidence="1" id="KW-1133">Transmembrane helix</keyword>
<dbReference type="Proteomes" id="UP000500826">
    <property type="component" value="Chromosome"/>
</dbReference>
<organism evidence="2 3">
    <name type="scientific">Ramlibacter terrae</name>
    <dbReference type="NCBI Taxonomy" id="2732511"/>
    <lineage>
        <taxon>Bacteria</taxon>
        <taxon>Pseudomonadati</taxon>
        <taxon>Pseudomonadota</taxon>
        <taxon>Betaproteobacteria</taxon>
        <taxon>Burkholderiales</taxon>
        <taxon>Comamonadaceae</taxon>
        <taxon>Ramlibacter</taxon>
    </lineage>
</organism>
<evidence type="ECO:0000313" key="2">
    <source>
        <dbReference type="EMBL" id="QJW83599.1"/>
    </source>
</evidence>
<dbReference type="EMBL" id="CP053418">
    <property type="protein sequence ID" value="QJW83599.1"/>
    <property type="molecule type" value="Genomic_DNA"/>
</dbReference>
<sequence>MEGKKPSFFEDLQYLWVGPIFVLSKLFLRLGIRW</sequence>
<reference evidence="2 3" key="1">
    <citation type="submission" date="2020-05" db="EMBL/GenBank/DDBJ databases">
        <title>Ramlibacter rhizophilus sp. nov., isolated from rhizosphere soil of national flower Mugunghwa from South Korea.</title>
        <authorList>
            <person name="Zheng-Fei Y."/>
            <person name="Huan T."/>
        </authorList>
    </citation>
    <scope>NUCLEOTIDE SEQUENCE [LARGE SCALE GENOMIC DNA]</scope>
    <source>
        <strain evidence="2 3">H242</strain>
    </source>
</reference>
<proteinExistence type="predicted"/>
<keyword evidence="1" id="KW-0472">Membrane</keyword>
<feature type="transmembrane region" description="Helical" evidence="1">
    <location>
        <begin position="12"/>
        <end position="32"/>
    </location>
</feature>